<dbReference type="SMART" id="SM00443">
    <property type="entry name" value="G_patch"/>
    <property type="match status" value="2"/>
</dbReference>
<dbReference type="InterPro" id="IPR000467">
    <property type="entry name" value="G_patch_dom"/>
</dbReference>
<dbReference type="PANTHER" id="PTHR20923:SF1">
    <property type="entry name" value="G PATCH DOMAIN AND ANKYRIN REPEAT-CONTAINING PROTEIN 1"/>
    <property type="match status" value="1"/>
</dbReference>
<dbReference type="GO" id="GO:0003676">
    <property type="term" value="F:nucleic acid binding"/>
    <property type="evidence" value="ECO:0007669"/>
    <property type="project" value="InterPro"/>
</dbReference>
<dbReference type="EMBL" id="MVGT01001847">
    <property type="protein sequence ID" value="OVA10741.1"/>
    <property type="molecule type" value="Genomic_DNA"/>
</dbReference>
<feature type="domain" description="G-patch" evidence="2">
    <location>
        <begin position="16"/>
        <end position="62"/>
    </location>
</feature>
<dbReference type="Proteomes" id="UP000195402">
    <property type="component" value="Unassembled WGS sequence"/>
</dbReference>
<gene>
    <name evidence="3" type="ORF">BVC80_645g66</name>
</gene>
<dbReference type="PROSITE" id="PS50174">
    <property type="entry name" value="G_PATCH"/>
    <property type="match status" value="2"/>
</dbReference>
<evidence type="ECO:0000256" key="1">
    <source>
        <dbReference type="SAM" id="MobiDB-lite"/>
    </source>
</evidence>
<organism evidence="3 4">
    <name type="scientific">Macleaya cordata</name>
    <name type="common">Five-seeded plume-poppy</name>
    <name type="synonym">Bocconia cordata</name>
    <dbReference type="NCBI Taxonomy" id="56857"/>
    <lineage>
        <taxon>Eukaryota</taxon>
        <taxon>Viridiplantae</taxon>
        <taxon>Streptophyta</taxon>
        <taxon>Embryophyta</taxon>
        <taxon>Tracheophyta</taxon>
        <taxon>Spermatophyta</taxon>
        <taxon>Magnoliopsida</taxon>
        <taxon>Ranunculales</taxon>
        <taxon>Papaveraceae</taxon>
        <taxon>Papaveroideae</taxon>
        <taxon>Macleaya</taxon>
    </lineage>
</organism>
<sequence length="217" mass="23791">MGEVLGSSGSTTAITSSNIGFQLLKKCGWKEGAGLGVSEQGRLEPLEAHVKYDKYGLGAEKVNKKTLQLPDDHASGGKSYTAENSFEERPVRMGEGLGSWSSNAINSSNIGFQLLKKSGWKEGTGLGVAEQGRLEPLQAHVKNNKSGLGADKVTKKMLPFPKDPASGGKSDTEHLQPPLKKTKKSSRRLIKQLEQEKRLQEKEFEMAFFREFWPDNV</sequence>
<dbReference type="OMA" id="AFHREFW"/>
<keyword evidence="4" id="KW-1185">Reference proteome</keyword>
<dbReference type="InterPro" id="IPR039146">
    <property type="entry name" value="GPANK1"/>
</dbReference>
<dbReference type="PANTHER" id="PTHR20923">
    <property type="entry name" value="BAT4 PROTEIN-RELATED"/>
    <property type="match status" value="1"/>
</dbReference>
<dbReference type="OrthoDB" id="21470at2759"/>
<accession>A0A200QJY4</accession>
<reference evidence="3 4" key="1">
    <citation type="journal article" date="2017" name="Mol. Plant">
        <title>The Genome of Medicinal Plant Macleaya cordata Provides New Insights into Benzylisoquinoline Alkaloids Metabolism.</title>
        <authorList>
            <person name="Liu X."/>
            <person name="Liu Y."/>
            <person name="Huang P."/>
            <person name="Ma Y."/>
            <person name="Qing Z."/>
            <person name="Tang Q."/>
            <person name="Cao H."/>
            <person name="Cheng P."/>
            <person name="Zheng Y."/>
            <person name="Yuan Z."/>
            <person name="Zhou Y."/>
            <person name="Liu J."/>
            <person name="Tang Z."/>
            <person name="Zhuo Y."/>
            <person name="Zhang Y."/>
            <person name="Yu L."/>
            <person name="Huang J."/>
            <person name="Yang P."/>
            <person name="Peng Q."/>
            <person name="Zhang J."/>
            <person name="Jiang W."/>
            <person name="Zhang Z."/>
            <person name="Lin K."/>
            <person name="Ro D.K."/>
            <person name="Chen X."/>
            <person name="Xiong X."/>
            <person name="Shang Y."/>
            <person name="Huang S."/>
            <person name="Zeng J."/>
        </authorList>
    </citation>
    <scope>NUCLEOTIDE SEQUENCE [LARGE SCALE GENOMIC DNA]</scope>
    <source>
        <strain evidence="4">cv. BLH2017</strain>
        <tissue evidence="3">Root</tissue>
    </source>
</reference>
<comment type="caution">
    <text evidence="3">The sequence shown here is derived from an EMBL/GenBank/DDBJ whole genome shotgun (WGS) entry which is preliminary data.</text>
</comment>
<dbReference type="InParanoid" id="A0A200QJY4"/>
<dbReference type="Pfam" id="PF01585">
    <property type="entry name" value="G-patch"/>
    <property type="match status" value="2"/>
</dbReference>
<name>A0A200QJY4_MACCD</name>
<evidence type="ECO:0000313" key="3">
    <source>
        <dbReference type="EMBL" id="OVA10741.1"/>
    </source>
</evidence>
<feature type="domain" description="G-patch" evidence="2">
    <location>
        <begin position="107"/>
        <end position="153"/>
    </location>
</feature>
<proteinExistence type="predicted"/>
<dbReference type="STRING" id="56857.A0A200QJY4"/>
<protein>
    <submittedName>
        <fullName evidence="3">G-patch domain</fullName>
    </submittedName>
</protein>
<evidence type="ECO:0000259" key="2">
    <source>
        <dbReference type="PROSITE" id="PS50174"/>
    </source>
</evidence>
<dbReference type="AlphaFoldDB" id="A0A200QJY4"/>
<evidence type="ECO:0000313" key="4">
    <source>
        <dbReference type="Proteomes" id="UP000195402"/>
    </source>
</evidence>
<feature type="region of interest" description="Disordered" evidence="1">
    <location>
        <begin position="140"/>
        <end position="188"/>
    </location>
</feature>